<evidence type="ECO:0000256" key="1">
    <source>
        <dbReference type="SAM" id="Phobius"/>
    </source>
</evidence>
<keyword evidence="1" id="KW-0472">Membrane</keyword>
<proteinExistence type="predicted"/>
<evidence type="ECO:0000313" key="2">
    <source>
        <dbReference type="EMBL" id="MBU9695210.1"/>
    </source>
</evidence>
<evidence type="ECO:0000313" key="3">
    <source>
        <dbReference type="Proteomes" id="UP001196248"/>
    </source>
</evidence>
<protein>
    <submittedName>
        <fullName evidence="2">DUF3862 domain-containing protein</fullName>
    </submittedName>
</protein>
<dbReference type="RefSeq" id="WP_216972242.1">
    <property type="nucleotide sequence ID" value="NZ_JAHPJJ010000009.1"/>
</dbReference>
<feature type="transmembrane region" description="Helical" evidence="1">
    <location>
        <begin position="23"/>
        <end position="41"/>
    </location>
</feature>
<keyword evidence="1" id="KW-0812">Transmembrane</keyword>
<reference evidence="2 3" key="1">
    <citation type="submission" date="2021-06" db="EMBL/GenBank/DDBJ databases">
        <title>Limosilactobacillus angelus sp. nov., isolated from the human vagina.</title>
        <authorList>
            <person name="Chen Y.-S."/>
        </authorList>
    </citation>
    <scope>NUCLEOTIDE SEQUENCE [LARGE SCALE GENOMIC DNA]</scope>
    <source>
        <strain evidence="2 3">P5L02</strain>
    </source>
</reference>
<keyword evidence="1" id="KW-1133">Transmembrane helix</keyword>
<dbReference type="Pfam" id="PF12978">
    <property type="entry name" value="DUF3862"/>
    <property type="match status" value="1"/>
</dbReference>
<keyword evidence="3" id="KW-1185">Reference proteome</keyword>
<dbReference type="InterPro" id="IPR024418">
    <property type="entry name" value="DUF3862"/>
</dbReference>
<name>A0ABS6IUK9_9LACO</name>
<sequence>MAKKIKDDAGNTYVQKKPFYKRFWFWILVVVLIFIGFGSLGNRNGSSSSTSSPNNSSSKINKASFDKIKISESDGTSKEEVEKIFGKKPSTSSSQSIQGIQAEECVWTGTSLGSTVTVGFSNGHAISKGITGLPGSKKITSSQYEAIQNGMSKDEVIQKLGNPSGKTYSSIAGQSSEMLMYDGKGDIGSNMTITIINDSVSGKSQTGMEN</sequence>
<dbReference type="Proteomes" id="UP001196248">
    <property type="component" value="Unassembled WGS sequence"/>
</dbReference>
<organism evidence="2 3">
    <name type="scientific">Limosilactobacillus portuensis</name>
    <dbReference type="NCBI Taxonomy" id="2742601"/>
    <lineage>
        <taxon>Bacteria</taxon>
        <taxon>Bacillati</taxon>
        <taxon>Bacillota</taxon>
        <taxon>Bacilli</taxon>
        <taxon>Lactobacillales</taxon>
        <taxon>Lactobacillaceae</taxon>
        <taxon>Limosilactobacillus</taxon>
    </lineage>
</organism>
<gene>
    <name evidence="2" type="ORF">KSL82_04775</name>
</gene>
<dbReference type="EMBL" id="JAHPJJ010000009">
    <property type="protein sequence ID" value="MBU9695210.1"/>
    <property type="molecule type" value="Genomic_DNA"/>
</dbReference>
<accession>A0ABS6IUK9</accession>
<comment type="caution">
    <text evidence="2">The sequence shown here is derived from an EMBL/GenBank/DDBJ whole genome shotgun (WGS) entry which is preliminary data.</text>
</comment>